<name>A0ABD0JGH3_9CAEN</name>
<organism evidence="2 3">
    <name type="scientific">Batillaria attramentaria</name>
    <dbReference type="NCBI Taxonomy" id="370345"/>
    <lineage>
        <taxon>Eukaryota</taxon>
        <taxon>Metazoa</taxon>
        <taxon>Spiralia</taxon>
        <taxon>Lophotrochozoa</taxon>
        <taxon>Mollusca</taxon>
        <taxon>Gastropoda</taxon>
        <taxon>Caenogastropoda</taxon>
        <taxon>Sorbeoconcha</taxon>
        <taxon>Cerithioidea</taxon>
        <taxon>Batillariidae</taxon>
        <taxon>Batillaria</taxon>
    </lineage>
</organism>
<sequence>MYKKLNKPTVPFPNLRTQYGDIRTTPHTRSGEGHRNRKRHRKVLRQTTNHSDVTILMTQEYETSDATG</sequence>
<protein>
    <submittedName>
        <fullName evidence="2">Uncharacterized protein</fullName>
    </submittedName>
</protein>
<proteinExistence type="predicted"/>
<comment type="caution">
    <text evidence="2">The sequence shown here is derived from an EMBL/GenBank/DDBJ whole genome shotgun (WGS) entry which is preliminary data.</text>
</comment>
<reference evidence="2 3" key="1">
    <citation type="journal article" date="2023" name="Sci. Data">
        <title>Genome assembly of the Korean intertidal mud-creeper Batillaria attramentaria.</title>
        <authorList>
            <person name="Patra A.K."/>
            <person name="Ho P.T."/>
            <person name="Jun S."/>
            <person name="Lee S.J."/>
            <person name="Kim Y."/>
            <person name="Won Y.J."/>
        </authorList>
    </citation>
    <scope>NUCLEOTIDE SEQUENCE [LARGE SCALE GENOMIC DNA]</scope>
    <source>
        <strain evidence="2">Wonlab-2016</strain>
    </source>
</reference>
<feature type="region of interest" description="Disordered" evidence="1">
    <location>
        <begin position="1"/>
        <end position="40"/>
    </location>
</feature>
<dbReference type="EMBL" id="JACVVK020000450">
    <property type="protein sequence ID" value="KAK7474037.1"/>
    <property type="molecule type" value="Genomic_DNA"/>
</dbReference>
<accession>A0ABD0JGH3</accession>
<evidence type="ECO:0000313" key="3">
    <source>
        <dbReference type="Proteomes" id="UP001519460"/>
    </source>
</evidence>
<gene>
    <name evidence="2" type="ORF">BaRGS_00034747</name>
</gene>
<dbReference type="AlphaFoldDB" id="A0ABD0JGH3"/>
<evidence type="ECO:0000313" key="2">
    <source>
        <dbReference type="EMBL" id="KAK7474037.1"/>
    </source>
</evidence>
<keyword evidence="3" id="KW-1185">Reference proteome</keyword>
<dbReference type="Proteomes" id="UP001519460">
    <property type="component" value="Unassembled WGS sequence"/>
</dbReference>
<evidence type="ECO:0000256" key="1">
    <source>
        <dbReference type="SAM" id="MobiDB-lite"/>
    </source>
</evidence>